<keyword evidence="1" id="KW-1133">Transmembrane helix</keyword>
<dbReference type="Proteomes" id="UP001190700">
    <property type="component" value="Unassembled WGS sequence"/>
</dbReference>
<keyword evidence="1" id="KW-0812">Transmembrane</keyword>
<dbReference type="AlphaFoldDB" id="A0AAE0FWZ9"/>
<dbReference type="EMBL" id="LGRX02012340">
    <property type="protein sequence ID" value="KAK3267562.1"/>
    <property type="molecule type" value="Genomic_DNA"/>
</dbReference>
<keyword evidence="3" id="KW-1185">Reference proteome</keyword>
<evidence type="ECO:0000256" key="1">
    <source>
        <dbReference type="SAM" id="Phobius"/>
    </source>
</evidence>
<evidence type="ECO:0000313" key="3">
    <source>
        <dbReference type="Proteomes" id="UP001190700"/>
    </source>
</evidence>
<name>A0AAE0FWZ9_9CHLO</name>
<protein>
    <submittedName>
        <fullName evidence="2">Uncharacterized protein</fullName>
    </submittedName>
</protein>
<gene>
    <name evidence="2" type="ORF">CYMTET_23889</name>
</gene>
<feature type="transmembrane region" description="Helical" evidence="1">
    <location>
        <begin position="131"/>
        <end position="149"/>
    </location>
</feature>
<organism evidence="2 3">
    <name type="scientific">Cymbomonas tetramitiformis</name>
    <dbReference type="NCBI Taxonomy" id="36881"/>
    <lineage>
        <taxon>Eukaryota</taxon>
        <taxon>Viridiplantae</taxon>
        <taxon>Chlorophyta</taxon>
        <taxon>Pyramimonadophyceae</taxon>
        <taxon>Pyramimonadales</taxon>
        <taxon>Pyramimonadaceae</taxon>
        <taxon>Cymbomonas</taxon>
    </lineage>
</organism>
<evidence type="ECO:0000313" key="2">
    <source>
        <dbReference type="EMBL" id="KAK3267562.1"/>
    </source>
</evidence>
<sequence length="222" mass="24848">MKLNSSIDELNSILAAVCVRLPSVWSHVAQATVRELASQEILEKASQELLGKAGEVPGALLGYSGEVAGKAARSGLQTAVREYERFLKSERGHALVRAITKELERGLLRTPNSHLNHVIKYKFKQLVRHELPGFALTVLVYALIGAWISDNLRRILPSQSPQPRRRWKIGKLLVNGLKGTANLLNRNKADREAKEAEDAEKMRQQITERLRLLILPILIVRS</sequence>
<proteinExistence type="predicted"/>
<comment type="caution">
    <text evidence="2">The sequence shown here is derived from an EMBL/GenBank/DDBJ whole genome shotgun (WGS) entry which is preliminary data.</text>
</comment>
<reference evidence="2 3" key="1">
    <citation type="journal article" date="2015" name="Genome Biol. Evol.">
        <title>Comparative Genomics of a Bacterivorous Green Alga Reveals Evolutionary Causalities and Consequences of Phago-Mixotrophic Mode of Nutrition.</title>
        <authorList>
            <person name="Burns J.A."/>
            <person name="Paasch A."/>
            <person name="Narechania A."/>
            <person name="Kim E."/>
        </authorList>
    </citation>
    <scope>NUCLEOTIDE SEQUENCE [LARGE SCALE GENOMIC DNA]</scope>
    <source>
        <strain evidence="2 3">PLY_AMNH</strain>
    </source>
</reference>
<accession>A0AAE0FWZ9</accession>
<keyword evidence="1" id="KW-0472">Membrane</keyword>